<sequence length="197" mass="20215">MTVTADTATVMAMAALLFTLLAVVVTGFGARDQALLAAMVARQGARPMLLLMAGVTGIVSVIAAIWLSQVIAAALPAPARQLFVAIALALAGLEMLLLTRRPVPREPTHSLGAFAVVLLAGQVTDAVRFVAMGMAVASRAPLLTALGAGAAVLALAVAAWMAGDLMRHPHVMQLRRVLGLVVFLGAILLGLRALGLV</sequence>
<feature type="transmembrane region" description="Helical" evidence="1">
    <location>
        <begin position="81"/>
        <end position="99"/>
    </location>
</feature>
<evidence type="ECO:0000256" key="1">
    <source>
        <dbReference type="SAM" id="Phobius"/>
    </source>
</evidence>
<feature type="transmembrane region" description="Helical" evidence="1">
    <location>
        <begin position="50"/>
        <end position="75"/>
    </location>
</feature>
<evidence type="ECO:0000313" key="3">
    <source>
        <dbReference type="Proteomes" id="UP001589943"/>
    </source>
</evidence>
<dbReference type="Proteomes" id="UP001589943">
    <property type="component" value="Unassembled WGS sequence"/>
</dbReference>
<accession>A0ABV6PJZ6</accession>
<feature type="transmembrane region" description="Helical" evidence="1">
    <location>
        <begin position="142"/>
        <end position="162"/>
    </location>
</feature>
<keyword evidence="3" id="KW-1185">Reference proteome</keyword>
<gene>
    <name evidence="2" type="ORF">ACFFF7_12080</name>
</gene>
<feature type="transmembrane region" description="Helical" evidence="1">
    <location>
        <begin position="12"/>
        <end position="30"/>
    </location>
</feature>
<dbReference type="EMBL" id="JBHLTL010000006">
    <property type="protein sequence ID" value="MFC0590156.1"/>
    <property type="molecule type" value="Genomic_DNA"/>
</dbReference>
<feature type="transmembrane region" description="Helical" evidence="1">
    <location>
        <begin position="111"/>
        <end position="136"/>
    </location>
</feature>
<dbReference type="RefSeq" id="WP_379481603.1">
    <property type="nucleotide sequence ID" value="NZ_JBHLTL010000006.1"/>
</dbReference>
<protein>
    <recommendedName>
        <fullName evidence="4">GDT1 family protein</fullName>
    </recommendedName>
</protein>
<name>A0ABV6PJZ6_9SPHN</name>
<organism evidence="2 3">
    <name type="scientific">Novosphingobium aquiterrae</name>
    <dbReference type="NCBI Taxonomy" id="624388"/>
    <lineage>
        <taxon>Bacteria</taxon>
        <taxon>Pseudomonadati</taxon>
        <taxon>Pseudomonadota</taxon>
        <taxon>Alphaproteobacteria</taxon>
        <taxon>Sphingomonadales</taxon>
        <taxon>Sphingomonadaceae</taxon>
        <taxon>Novosphingobium</taxon>
    </lineage>
</organism>
<keyword evidence="1" id="KW-0472">Membrane</keyword>
<keyword evidence="1" id="KW-0812">Transmembrane</keyword>
<feature type="transmembrane region" description="Helical" evidence="1">
    <location>
        <begin position="174"/>
        <end position="194"/>
    </location>
</feature>
<keyword evidence="1" id="KW-1133">Transmembrane helix</keyword>
<reference evidence="2 3" key="1">
    <citation type="submission" date="2024-09" db="EMBL/GenBank/DDBJ databases">
        <authorList>
            <person name="Sun Q."/>
            <person name="Mori K."/>
        </authorList>
    </citation>
    <scope>NUCLEOTIDE SEQUENCE [LARGE SCALE GENOMIC DNA]</scope>
    <source>
        <strain evidence="2 3">NCAIM B.02537</strain>
    </source>
</reference>
<comment type="caution">
    <text evidence="2">The sequence shown here is derived from an EMBL/GenBank/DDBJ whole genome shotgun (WGS) entry which is preliminary data.</text>
</comment>
<proteinExistence type="predicted"/>
<evidence type="ECO:0008006" key="4">
    <source>
        <dbReference type="Google" id="ProtNLM"/>
    </source>
</evidence>
<evidence type="ECO:0000313" key="2">
    <source>
        <dbReference type="EMBL" id="MFC0590156.1"/>
    </source>
</evidence>